<proteinExistence type="predicted"/>
<protein>
    <submittedName>
        <fullName evidence="1">Uncharacterized protein</fullName>
    </submittedName>
</protein>
<accession>A0A976XH55</accession>
<sequence>MNAFEVIQLARKHADNGAPMQSSAQLCLQDAEALQAQGKCVEARNRAVKSLQYSVGVFHHDYQATDPRRS</sequence>
<reference evidence="1" key="1">
    <citation type="submission" date="2022-07" db="EMBL/GenBank/DDBJ databases">
        <title>Comparative analysis of new lytic phages for the biological control of phytopathogenic Xanthomonas spp.</title>
        <authorList>
            <person name="Domingo-Calap M.L."/>
            <person name="Bernabeu-Gimeno M."/>
            <person name="Aure C.M."/>
            <person name="Marco-Noales E."/>
            <person name="Domingo-Calap P."/>
        </authorList>
    </citation>
    <scope>NUCLEOTIDE SEQUENCE</scope>
</reference>
<name>A0A976XH55_9CAUD</name>
<evidence type="ECO:0000313" key="1">
    <source>
        <dbReference type="EMBL" id="UUW40294.1"/>
    </source>
</evidence>
<dbReference type="Proteomes" id="UP001065341">
    <property type="component" value="Segment"/>
</dbReference>
<keyword evidence="2" id="KW-1185">Reference proteome</keyword>
<organism evidence="1 2">
    <name type="scientific">Xanthomonas phage vB_Xar_IVIA-DoCa3</name>
    <dbReference type="NCBI Taxonomy" id="2968248"/>
    <lineage>
        <taxon>Viruses</taxon>
        <taxon>Duplodnaviria</taxon>
        <taxon>Heunggongvirae</taxon>
        <taxon>Uroviricota</taxon>
        <taxon>Caudoviricetes</taxon>
        <taxon>Queuovirinae</taxon>
        <taxon>Nipunavirus</taxon>
        <taxon>Nipunavirus Doca3</taxon>
    </lineage>
</organism>
<evidence type="ECO:0000313" key="2">
    <source>
        <dbReference type="Proteomes" id="UP001065341"/>
    </source>
</evidence>
<dbReference type="EMBL" id="ON911540">
    <property type="protein sequence ID" value="UUW40294.1"/>
    <property type="molecule type" value="Genomic_DNA"/>
</dbReference>
<gene>
    <name evidence="1" type="ORF">IVIADoCa3_55</name>
</gene>